<name>A0A4C2A805_EUMVA</name>
<organism evidence="1 2">
    <name type="scientific">Eumeta variegata</name>
    <name type="common">Bagworm moth</name>
    <name type="synonym">Eumeta japonica</name>
    <dbReference type="NCBI Taxonomy" id="151549"/>
    <lineage>
        <taxon>Eukaryota</taxon>
        <taxon>Metazoa</taxon>
        <taxon>Ecdysozoa</taxon>
        <taxon>Arthropoda</taxon>
        <taxon>Hexapoda</taxon>
        <taxon>Insecta</taxon>
        <taxon>Pterygota</taxon>
        <taxon>Neoptera</taxon>
        <taxon>Endopterygota</taxon>
        <taxon>Lepidoptera</taxon>
        <taxon>Glossata</taxon>
        <taxon>Ditrysia</taxon>
        <taxon>Tineoidea</taxon>
        <taxon>Psychidae</taxon>
        <taxon>Oiketicinae</taxon>
        <taxon>Eumeta</taxon>
    </lineage>
</organism>
<comment type="caution">
    <text evidence="1">The sequence shown here is derived from an EMBL/GenBank/DDBJ whole genome shotgun (WGS) entry which is preliminary data.</text>
</comment>
<dbReference type="EMBL" id="BGZK01002612">
    <property type="protein sequence ID" value="GBP95309.1"/>
    <property type="molecule type" value="Genomic_DNA"/>
</dbReference>
<evidence type="ECO:0000313" key="2">
    <source>
        <dbReference type="Proteomes" id="UP000299102"/>
    </source>
</evidence>
<proteinExistence type="predicted"/>
<evidence type="ECO:0000313" key="1">
    <source>
        <dbReference type="EMBL" id="GBP95309.1"/>
    </source>
</evidence>
<sequence>MKQLIAYRYESNVRQKETDYMCRRGFDDGFLLYELLNESREREVVMAPGYARVTPARRYHPAAMLRGDN</sequence>
<protein>
    <submittedName>
        <fullName evidence="1">Uncharacterized protein</fullName>
    </submittedName>
</protein>
<accession>A0A4C2A805</accession>
<keyword evidence="2" id="KW-1185">Reference proteome</keyword>
<gene>
    <name evidence="1" type="ORF">EVAR_68590_1</name>
</gene>
<reference evidence="1 2" key="1">
    <citation type="journal article" date="2019" name="Commun. Biol.">
        <title>The bagworm genome reveals a unique fibroin gene that provides high tensile strength.</title>
        <authorList>
            <person name="Kono N."/>
            <person name="Nakamura H."/>
            <person name="Ohtoshi R."/>
            <person name="Tomita M."/>
            <person name="Numata K."/>
            <person name="Arakawa K."/>
        </authorList>
    </citation>
    <scope>NUCLEOTIDE SEQUENCE [LARGE SCALE GENOMIC DNA]</scope>
</reference>
<dbReference type="Proteomes" id="UP000299102">
    <property type="component" value="Unassembled WGS sequence"/>
</dbReference>
<dbReference type="AlphaFoldDB" id="A0A4C2A805"/>